<evidence type="ECO:0000256" key="1">
    <source>
        <dbReference type="SAM" id="Phobius"/>
    </source>
</evidence>
<dbReference type="STRING" id="76021.BS329_15550"/>
<keyword evidence="1" id="KW-0812">Transmembrane</keyword>
<sequence>MFSAAGWLMLLPTAFFFFLWKKISKSKQKWIPWFVSPIALLVASSCLAASIVGAIFEWAVGGLLGWVLPGGLTVTLVASAALLFLVVGTFFDLIDKVPDKFARFALIAMPLVALIAAGPIAAGIKNGTDQVREVGTAGFFEMVGKGK</sequence>
<feature type="transmembrane region" description="Helical" evidence="1">
    <location>
        <begin position="101"/>
        <end position="124"/>
    </location>
</feature>
<evidence type="ECO:0000313" key="2">
    <source>
        <dbReference type="EMBL" id="OLZ51678.1"/>
    </source>
</evidence>
<proteinExistence type="predicted"/>
<dbReference type="EMBL" id="MQUQ01000007">
    <property type="protein sequence ID" value="OLZ51678.1"/>
    <property type="molecule type" value="Genomic_DNA"/>
</dbReference>
<reference evidence="2 3" key="1">
    <citation type="submission" date="2016-01" db="EMBL/GenBank/DDBJ databases">
        <title>Amycolatopsis coloradensis genome sequencing and assembly.</title>
        <authorList>
            <person name="Mayilraj S."/>
        </authorList>
    </citation>
    <scope>NUCLEOTIDE SEQUENCE [LARGE SCALE GENOMIC DNA]</scope>
    <source>
        <strain evidence="2 3">DSM 44225</strain>
    </source>
</reference>
<keyword evidence="1" id="KW-1133">Transmembrane helix</keyword>
<accession>A0A1R0KU82</accession>
<gene>
    <name evidence="2" type="ORF">BS329_15550</name>
</gene>
<keyword evidence="1" id="KW-0472">Membrane</keyword>
<evidence type="ECO:0000313" key="3">
    <source>
        <dbReference type="Proteomes" id="UP000187486"/>
    </source>
</evidence>
<keyword evidence="3" id="KW-1185">Reference proteome</keyword>
<feature type="transmembrane region" description="Helical" evidence="1">
    <location>
        <begin position="6"/>
        <end position="23"/>
    </location>
</feature>
<feature type="transmembrane region" description="Helical" evidence="1">
    <location>
        <begin position="30"/>
        <end position="56"/>
    </location>
</feature>
<organism evidence="2 3">
    <name type="scientific">Amycolatopsis coloradensis</name>
    <dbReference type="NCBI Taxonomy" id="76021"/>
    <lineage>
        <taxon>Bacteria</taxon>
        <taxon>Bacillati</taxon>
        <taxon>Actinomycetota</taxon>
        <taxon>Actinomycetes</taxon>
        <taxon>Pseudonocardiales</taxon>
        <taxon>Pseudonocardiaceae</taxon>
        <taxon>Amycolatopsis</taxon>
    </lineage>
</organism>
<name>A0A1R0KU82_9PSEU</name>
<comment type="caution">
    <text evidence="2">The sequence shown here is derived from an EMBL/GenBank/DDBJ whole genome shotgun (WGS) entry which is preliminary data.</text>
</comment>
<dbReference type="RefSeq" id="WP_076161308.1">
    <property type="nucleotide sequence ID" value="NZ_MQUQ01000007.1"/>
</dbReference>
<feature type="transmembrane region" description="Helical" evidence="1">
    <location>
        <begin position="68"/>
        <end position="94"/>
    </location>
</feature>
<protein>
    <submittedName>
        <fullName evidence="2">Uncharacterized protein</fullName>
    </submittedName>
</protein>
<dbReference type="AlphaFoldDB" id="A0A1R0KU82"/>
<dbReference type="Proteomes" id="UP000187486">
    <property type="component" value="Unassembled WGS sequence"/>
</dbReference>